<keyword evidence="4" id="KW-0812">Transmembrane</keyword>
<evidence type="ECO:0008006" key="7">
    <source>
        <dbReference type="Google" id="ProtNLM"/>
    </source>
</evidence>
<dbReference type="Gene3D" id="1.10.10.1320">
    <property type="entry name" value="Anti-sigma factor, zinc-finger domain"/>
    <property type="match status" value="1"/>
</dbReference>
<evidence type="ECO:0000313" key="6">
    <source>
        <dbReference type="Proteomes" id="UP000247634"/>
    </source>
</evidence>
<evidence type="ECO:0000313" key="5">
    <source>
        <dbReference type="EMBL" id="AWT44291.1"/>
    </source>
</evidence>
<sequence length="303" mass="31222">MTSTTDMAGHPDVTEISDLAEGLLPPSRTADVRRHLDACELCAEVHASLEEIRGLLGTLPGPARMPDDVAHRIDAALAAEALLDATAPGPAEPADTAHEAVSAAAVGDRAHVSRETSAPDRPSGRPRTAGTGPGRKERTRRGRRKVAVLSTVLGAAAVGLGTVLVTSLTGGGSGTAKAPQTTTADTFARGTLQRQVTDLLAQNAETGGSRAPRSLGIESDTGGPRVYRQLTVPECVQKGIGRKDAALATEEGTYQGTDALLVVLPETGNSGRVTAYIVDATCVKDPSSADSAKVLLKNSYPRP</sequence>
<keyword evidence="6" id="KW-1185">Reference proteome</keyword>
<accession>A0A2U9P547</accession>
<keyword evidence="4" id="KW-0472">Membrane</keyword>
<reference evidence="5 6" key="1">
    <citation type="submission" date="2018-06" db="EMBL/GenBank/DDBJ databases">
        <title>The complete genome sequence of a nosiheptide producer Streptomyces actuosus ATCC 25421: deducing the ability of producing a new class III lantibiotics.</title>
        <authorList>
            <person name="Liu W."/>
            <person name="Sun F."/>
            <person name="Hu Y."/>
        </authorList>
    </citation>
    <scope>NUCLEOTIDE SEQUENCE [LARGE SCALE GENOMIC DNA]</scope>
    <source>
        <strain evidence="5 6">ATCC 25421</strain>
    </source>
</reference>
<feature type="region of interest" description="Disordered" evidence="3">
    <location>
        <begin position="205"/>
        <end position="224"/>
    </location>
</feature>
<evidence type="ECO:0000256" key="3">
    <source>
        <dbReference type="SAM" id="MobiDB-lite"/>
    </source>
</evidence>
<protein>
    <recommendedName>
        <fullName evidence="7">Zinc-finger domain-containing protein</fullName>
    </recommendedName>
</protein>
<dbReference type="EMBL" id="CP029788">
    <property type="protein sequence ID" value="AWT44291.1"/>
    <property type="molecule type" value="Genomic_DNA"/>
</dbReference>
<dbReference type="InterPro" id="IPR041916">
    <property type="entry name" value="Anti_sigma_zinc_sf"/>
</dbReference>
<feature type="transmembrane region" description="Helical" evidence="4">
    <location>
        <begin position="146"/>
        <end position="168"/>
    </location>
</feature>
<evidence type="ECO:0000256" key="2">
    <source>
        <dbReference type="ARBA" id="ARBA00023163"/>
    </source>
</evidence>
<feature type="region of interest" description="Disordered" evidence="3">
    <location>
        <begin position="87"/>
        <end position="145"/>
    </location>
</feature>
<proteinExistence type="predicted"/>
<evidence type="ECO:0000256" key="1">
    <source>
        <dbReference type="ARBA" id="ARBA00023015"/>
    </source>
</evidence>
<keyword evidence="4" id="KW-1133">Transmembrane helix</keyword>
<gene>
    <name evidence="5" type="ORF">DMT42_19560</name>
</gene>
<organism evidence="5 6">
    <name type="scientific">Streptomyces actuosus</name>
    <dbReference type="NCBI Taxonomy" id="1885"/>
    <lineage>
        <taxon>Bacteria</taxon>
        <taxon>Bacillati</taxon>
        <taxon>Actinomycetota</taxon>
        <taxon>Actinomycetes</taxon>
        <taxon>Kitasatosporales</taxon>
        <taxon>Streptomycetaceae</taxon>
        <taxon>Streptomyces</taxon>
    </lineage>
</organism>
<keyword evidence="2" id="KW-0804">Transcription</keyword>
<dbReference type="AlphaFoldDB" id="A0A2U9P547"/>
<keyword evidence="1" id="KW-0805">Transcription regulation</keyword>
<dbReference type="OrthoDB" id="4350643at2"/>
<dbReference type="RefSeq" id="WP_110629194.1">
    <property type="nucleotide sequence ID" value="NZ_CP029788.1"/>
</dbReference>
<feature type="compositionally biased region" description="Basic and acidic residues" evidence="3">
    <location>
        <begin position="108"/>
        <end position="118"/>
    </location>
</feature>
<dbReference type="Proteomes" id="UP000247634">
    <property type="component" value="Chromosome"/>
</dbReference>
<evidence type="ECO:0000256" key="4">
    <source>
        <dbReference type="SAM" id="Phobius"/>
    </source>
</evidence>
<dbReference type="KEGG" id="sact:DMT42_19560"/>
<name>A0A2U9P547_STRAS</name>